<keyword evidence="8" id="KW-1185">Reference proteome</keyword>
<dbReference type="InterPro" id="IPR036737">
    <property type="entry name" value="OmpA-like_sf"/>
</dbReference>
<dbReference type="AlphaFoldDB" id="A0A927D4H4"/>
<keyword evidence="5" id="KW-0732">Signal</keyword>
<dbReference type="InterPro" id="IPR027367">
    <property type="entry name" value="Gly-zipper_YMGG"/>
</dbReference>
<protein>
    <submittedName>
        <fullName evidence="7">OmpA family protein</fullName>
    </submittedName>
</protein>
<dbReference type="EMBL" id="JACTAG010000002">
    <property type="protein sequence ID" value="MBD3664819.1"/>
    <property type="molecule type" value="Genomic_DNA"/>
</dbReference>
<dbReference type="PANTHER" id="PTHR30329">
    <property type="entry name" value="STATOR ELEMENT OF FLAGELLAR MOTOR COMPLEX"/>
    <property type="match status" value="1"/>
</dbReference>
<dbReference type="InterPro" id="IPR006664">
    <property type="entry name" value="OMP_bac"/>
</dbReference>
<evidence type="ECO:0000259" key="6">
    <source>
        <dbReference type="PROSITE" id="PS51123"/>
    </source>
</evidence>
<keyword evidence="3" id="KW-0998">Cell outer membrane</keyword>
<evidence type="ECO:0000256" key="3">
    <source>
        <dbReference type="ARBA" id="ARBA00023237"/>
    </source>
</evidence>
<reference evidence="7" key="1">
    <citation type="submission" date="2020-08" db="EMBL/GenBank/DDBJ databases">
        <title>Sulfitobacter aestuariivivens sp. nov., isolated from a tidal flat.</title>
        <authorList>
            <person name="Park S."/>
            <person name="Yoon J.-H."/>
        </authorList>
    </citation>
    <scope>NUCLEOTIDE SEQUENCE</scope>
    <source>
        <strain evidence="7">TSTF-M16</strain>
    </source>
</reference>
<evidence type="ECO:0000256" key="4">
    <source>
        <dbReference type="PROSITE-ProRule" id="PRU00473"/>
    </source>
</evidence>
<sequence length="222" mass="22803">MISTKTTLGAALASAMMLGACTDPAQLGMEDGNPNQNRNQGALIGAASGAVLGALVSDDGDRGDGALIGAVLGGAVGAGVGYSLDKQEAELRQQMGSNVVITNTGDRLIVTLPQDILFATDSTALQPALIGDLRALAQNVQIYANSTLQIVGHTDSDGDAAYNQQLSEDRARAVAGVLLQNGVPQGRIQTFGRGESQPVASNLTPQGKQQNRRVEIVILPNA</sequence>
<dbReference type="Pfam" id="PF13441">
    <property type="entry name" value="Gly-zipper_YMGG"/>
    <property type="match status" value="1"/>
</dbReference>
<comment type="subcellular location">
    <subcellularLocation>
        <location evidence="1">Cell outer membrane</location>
    </subcellularLocation>
</comment>
<dbReference type="PROSITE" id="PS51257">
    <property type="entry name" value="PROKAR_LIPOPROTEIN"/>
    <property type="match status" value="1"/>
</dbReference>
<dbReference type="CDD" id="cd07185">
    <property type="entry name" value="OmpA_C-like"/>
    <property type="match status" value="1"/>
</dbReference>
<name>A0A927D4H4_9RHOB</name>
<evidence type="ECO:0000256" key="1">
    <source>
        <dbReference type="ARBA" id="ARBA00004442"/>
    </source>
</evidence>
<dbReference type="SUPFAM" id="SSF103088">
    <property type="entry name" value="OmpA-like"/>
    <property type="match status" value="1"/>
</dbReference>
<evidence type="ECO:0000313" key="8">
    <source>
        <dbReference type="Proteomes" id="UP000635142"/>
    </source>
</evidence>
<organism evidence="7 8">
    <name type="scientific">Sulfitobacter aestuariivivens</name>
    <dbReference type="NCBI Taxonomy" id="2766981"/>
    <lineage>
        <taxon>Bacteria</taxon>
        <taxon>Pseudomonadati</taxon>
        <taxon>Pseudomonadota</taxon>
        <taxon>Alphaproteobacteria</taxon>
        <taxon>Rhodobacterales</taxon>
        <taxon>Roseobacteraceae</taxon>
        <taxon>Sulfitobacter</taxon>
    </lineage>
</organism>
<dbReference type="PRINTS" id="PR01021">
    <property type="entry name" value="OMPADOMAIN"/>
</dbReference>
<dbReference type="PROSITE" id="PS51123">
    <property type="entry name" value="OMPA_2"/>
    <property type="match status" value="1"/>
</dbReference>
<evidence type="ECO:0000256" key="2">
    <source>
        <dbReference type="ARBA" id="ARBA00023136"/>
    </source>
</evidence>
<dbReference type="PANTHER" id="PTHR30329:SF21">
    <property type="entry name" value="LIPOPROTEIN YIAD-RELATED"/>
    <property type="match status" value="1"/>
</dbReference>
<dbReference type="Proteomes" id="UP000635142">
    <property type="component" value="Unassembled WGS sequence"/>
</dbReference>
<dbReference type="PRINTS" id="PR01023">
    <property type="entry name" value="NAFLGMOTY"/>
</dbReference>
<comment type="caution">
    <text evidence="7">The sequence shown here is derived from an EMBL/GenBank/DDBJ whole genome shotgun (WGS) entry which is preliminary data.</text>
</comment>
<evidence type="ECO:0000256" key="5">
    <source>
        <dbReference type="SAM" id="SignalP"/>
    </source>
</evidence>
<feature type="chain" id="PRO_5036744087" evidence="5">
    <location>
        <begin position="26"/>
        <end position="222"/>
    </location>
</feature>
<dbReference type="InterPro" id="IPR006665">
    <property type="entry name" value="OmpA-like"/>
</dbReference>
<accession>A0A927D4H4</accession>
<dbReference type="RefSeq" id="WP_191075830.1">
    <property type="nucleotide sequence ID" value="NZ_JACTAG010000002.1"/>
</dbReference>
<evidence type="ECO:0000313" key="7">
    <source>
        <dbReference type="EMBL" id="MBD3664819.1"/>
    </source>
</evidence>
<feature type="domain" description="OmpA-like" evidence="6">
    <location>
        <begin position="105"/>
        <end position="222"/>
    </location>
</feature>
<feature type="signal peptide" evidence="5">
    <location>
        <begin position="1"/>
        <end position="25"/>
    </location>
</feature>
<dbReference type="Pfam" id="PF00691">
    <property type="entry name" value="OmpA"/>
    <property type="match status" value="1"/>
</dbReference>
<proteinExistence type="predicted"/>
<dbReference type="GO" id="GO:0009279">
    <property type="term" value="C:cell outer membrane"/>
    <property type="evidence" value="ECO:0007669"/>
    <property type="project" value="UniProtKB-SubCell"/>
</dbReference>
<dbReference type="Gene3D" id="3.30.1330.60">
    <property type="entry name" value="OmpA-like domain"/>
    <property type="match status" value="1"/>
</dbReference>
<keyword evidence="2 4" id="KW-0472">Membrane</keyword>
<dbReference type="InterPro" id="IPR050330">
    <property type="entry name" value="Bact_OuterMem_StrucFunc"/>
</dbReference>
<gene>
    <name evidence="7" type="ORF">H9Q16_12870</name>
</gene>